<feature type="compositionally biased region" description="Low complexity" evidence="1">
    <location>
        <begin position="52"/>
        <end position="61"/>
    </location>
</feature>
<protein>
    <recommendedName>
        <fullName evidence="5">Lipoprotein</fullName>
    </recommendedName>
</protein>
<evidence type="ECO:0000256" key="1">
    <source>
        <dbReference type="SAM" id="MobiDB-lite"/>
    </source>
</evidence>
<feature type="chain" id="PRO_5010225376" description="Lipoprotein" evidence="2">
    <location>
        <begin position="26"/>
        <end position="175"/>
    </location>
</feature>
<comment type="caution">
    <text evidence="3">The sequence shown here is derived from an EMBL/GenBank/DDBJ whole genome shotgun (WGS) entry which is preliminary data.</text>
</comment>
<reference evidence="3 4" key="1">
    <citation type="submission" date="2013-05" db="EMBL/GenBank/DDBJ databases">
        <title>Genome sequence of Streptomyces sparsogenes DSM 40356.</title>
        <authorList>
            <person name="Coyne S."/>
            <person name="Seebeck F.P."/>
        </authorList>
    </citation>
    <scope>NUCLEOTIDE SEQUENCE [LARGE SCALE GENOMIC DNA]</scope>
    <source>
        <strain evidence="3 4">DSM 40356</strain>
    </source>
</reference>
<dbReference type="PROSITE" id="PS51257">
    <property type="entry name" value="PROKAR_LIPOPROTEIN"/>
    <property type="match status" value="1"/>
</dbReference>
<dbReference type="GeneID" id="96745737"/>
<evidence type="ECO:0000313" key="3">
    <source>
        <dbReference type="EMBL" id="OMI40902.1"/>
    </source>
</evidence>
<dbReference type="EMBL" id="ASQP01000056">
    <property type="protein sequence ID" value="OMI40902.1"/>
    <property type="molecule type" value="Genomic_DNA"/>
</dbReference>
<dbReference type="RefSeq" id="WP_065965506.1">
    <property type="nucleotide sequence ID" value="NZ_ASQP01000056.1"/>
</dbReference>
<organism evidence="3 4">
    <name type="scientific">Streptomyces sparsogenes DSM 40356</name>
    <dbReference type="NCBI Taxonomy" id="1331668"/>
    <lineage>
        <taxon>Bacteria</taxon>
        <taxon>Bacillati</taxon>
        <taxon>Actinomycetota</taxon>
        <taxon>Actinomycetes</taxon>
        <taxon>Kitasatosporales</taxon>
        <taxon>Streptomycetaceae</taxon>
        <taxon>Streptomyces</taxon>
    </lineage>
</organism>
<feature type="compositionally biased region" description="Acidic residues" evidence="1">
    <location>
        <begin position="62"/>
        <end position="73"/>
    </location>
</feature>
<sequence length="175" mass="17705">MVRKQFPFASTLVVVATLASISACGSEGGGSSSGDTKGGAAIGKGMAQLPVEPTESPSPTEDPTDYPTDDPTDEPTGGGGLVTSDAKMGTCGWGSDGIPYANVKITNSDSTTSYYSLLVGFVDSDGKVITTGIESDRPVAANSTKTIKVLGLKADSSKKAKQCRISLGTKSKSAS</sequence>
<dbReference type="Proteomes" id="UP000186168">
    <property type="component" value="Unassembled WGS sequence"/>
</dbReference>
<feature type="compositionally biased region" description="Gly residues" evidence="1">
    <location>
        <begin position="26"/>
        <end position="42"/>
    </location>
</feature>
<evidence type="ECO:0000313" key="4">
    <source>
        <dbReference type="Proteomes" id="UP000186168"/>
    </source>
</evidence>
<evidence type="ECO:0008006" key="5">
    <source>
        <dbReference type="Google" id="ProtNLM"/>
    </source>
</evidence>
<accession>A0A1R1SRQ9</accession>
<keyword evidence="4" id="KW-1185">Reference proteome</keyword>
<dbReference type="AlphaFoldDB" id="A0A1R1SRQ9"/>
<proteinExistence type="predicted"/>
<feature type="region of interest" description="Disordered" evidence="1">
    <location>
        <begin position="24"/>
        <end position="86"/>
    </location>
</feature>
<name>A0A1R1SRQ9_9ACTN</name>
<evidence type="ECO:0000256" key="2">
    <source>
        <dbReference type="SAM" id="SignalP"/>
    </source>
</evidence>
<feature type="signal peptide" evidence="2">
    <location>
        <begin position="1"/>
        <end position="25"/>
    </location>
</feature>
<gene>
    <name evidence="3" type="ORF">SPAR_03551</name>
</gene>
<keyword evidence="2" id="KW-0732">Signal</keyword>